<gene>
    <name evidence="1" type="ORF">AYBTSS11_LOCUS12847</name>
</gene>
<name>A0AA86SFV3_9FABA</name>
<evidence type="ECO:0000313" key="2">
    <source>
        <dbReference type="Proteomes" id="UP001189624"/>
    </source>
</evidence>
<dbReference type="Proteomes" id="UP001189624">
    <property type="component" value="Chromosome 4"/>
</dbReference>
<reference evidence="1" key="1">
    <citation type="submission" date="2023-10" db="EMBL/GenBank/DDBJ databases">
        <authorList>
            <person name="Domelevo Entfellner J.-B."/>
        </authorList>
    </citation>
    <scope>NUCLEOTIDE SEQUENCE</scope>
</reference>
<dbReference type="Gramene" id="rna-AYBTSS11_LOCUS12847">
    <property type="protein sequence ID" value="CAJ1947792.1"/>
    <property type="gene ID" value="gene-AYBTSS11_LOCUS12847"/>
</dbReference>
<dbReference type="AlphaFoldDB" id="A0AA86SFV3"/>
<protein>
    <submittedName>
        <fullName evidence="1">Uncharacterized protein</fullName>
    </submittedName>
</protein>
<proteinExistence type="predicted"/>
<organism evidence="1 2">
    <name type="scientific">Sphenostylis stenocarpa</name>
    <dbReference type="NCBI Taxonomy" id="92480"/>
    <lineage>
        <taxon>Eukaryota</taxon>
        <taxon>Viridiplantae</taxon>
        <taxon>Streptophyta</taxon>
        <taxon>Embryophyta</taxon>
        <taxon>Tracheophyta</taxon>
        <taxon>Spermatophyta</taxon>
        <taxon>Magnoliopsida</taxon>
        <taxon>eudicotyledons</taxon>
        <taxon>Gunneridae</taxon>
        <taxon>Pentapetalae</taxon>
        <taxon>rosids</taxon>
        <taxon>fabids</taxon>
        <taxon>Fabales</taxon>
        <taxon>Fabaceae</taxon>
        <taxon>Papilionoideae</taxon>
        <taxon>50 kb inversion clade</taxon>
        <taxon>NPAAA clade</taxon>
        <taxon>indigoferoid/millettioid clade</taxon>
        <taxon>Phaseoleae</taxon>
        <taxon>Sphenostylis</taxon>
    </lineage>
</organism>
<accession>A0AA86SFV3</accession>
<keyword evidence="2" id="KW-1185">Reference proteome</keyword>
<evidence type="ECO:0000313" key="1">
    <source>
        <dbReference type="EMBL" id="CAJ1947792.1"/>
    </source>
</evidence>
<dbReference type="EMBL" id="OY731401">
    <property type="protein sequence ID" value="CAJ1947792.1"/>
    <property type="molecule type" value="Genomic_DNA"/>
</dbReference>
<sequence>MLLIEKFFVGVVRKEGAKDGNIYRERFFGESPRKKGMVLPQELNHPEGTKILIEVVLACQ</sequence>